<dbReference type="Proteomes" id="UP000066284">
    <property type="component" value="Chromosome 1"/>
</dbReference>
<evidence type="ECO:0000313" key="2">
    <source>
        <dbReference type="Proteomes" id="UP000066284"/>
    </source>
</evidence>
<gene>
    <name evidence="1" type="ORF">NITINOP_1939</name>
</gene>
<sequence length="153" mass="17480">MTIYHFVTNWVFHAPRERVWEEIVNVTEWPSWWTNWKKAAAHDPAAQARLGSVVDHEVRGRLPYSLRFRTVVTAFEPPRLLTIASSGDLVGVGTFVLEPFNGGTTVTYRWDVGLSNPLLNVLGRVSFAKALMEKNHDAVMDEGYRGLKERLER</sequence>
<dbReference type="InterPro" id="IPR023393">
    <property type="entry name" value="START-like_dom_sf"/>
</dbReference>
<evidence type="ECO:0000313" key="1">
    <source>
        <dbReference type="EMBL" id="CUQ66911.1"/>
    </source>
</evidence>
<dbReference type="STRING" id="1715989.NITINOP_1939"/>
<dbReference type="EMBL" id="LN885086">
    <property type="protein sequence ID" value="CUQ66911.1"/>
    <property type="molecule type" value="Genomic_DNA"/>
</dbReference>
<dbReference type="AlphaFoldDB" id="A0A0S4KT12"/>
<dbReference type="Pfam" id="PF10604">
    <property type="entry name" value="Polyketide_cyc2"/>
    <property type="match status" value="1"/>
</dbReference>
<name>A0A0S4KT12_9BACT</name>
<dbReference type="Gene3D" id="3.30.530.20">
    <property type="match status" value="1"/>
</dbReference>
<dbReference type="KEGG" id="nio:NITINOP_1939"/>
<accession>A0A0S4KT12</accession>
<reference evidence="2" key="1">
    <citation type="submission" date="2015-09" db="EMBL/GenBank/DDBJ databases">
        <authorList>
            <person name="Daims H."/>
        </authorList>
    </citation>
    <scope>NUCLEOTIDE SEQUENCE [LARGE SCALE GENOMIC DNA]</scope>
</reference>
<dbReference type="SUPFAM" id="SSF55961">
    <property type="entry name" value="Bet v1-like"/>
    <property type="match status" value="1"/>
</dbReference>
<proteinExistence type="predicted"/>
<organism evidence="1 2">
    <name type="scientific">Candidatus Nitrospira inopinata</name>
    <dbReference type="NCBI Taxonomy" id="1715989"/>
    <lineage>
        <taxon>Bacteria</taxon>
        <taxon>Pseudomonadati</taxon>
        <taxon>Nitrospirota</taxon>
        <taxon>Nitrospiria</taxon>
        <taxon>Nitrospirales</taxon>
        <taxon>Nitrospiraceae</taxon>
        <taxon>Nitrospira</taxon>
    </lineage>
</organism>
<keyword evidence="2" id="KW-1185">Reference proteome</keyword>
<dbReference type="RefSeq" id="WP_062484883.1">
    <property type="nucleotide sequence ID" value="NZ_LN885086.1"/>
</dbReference>
<dbReference type="InterPro" id="IPR019587">
    <property type="entry name" value="Polyketide_cyclase/dehydratase"/>
</dbReference>
<dbReference type="OrthoDB" id="5402478at2"/>
<protein>
    <submittedName>
        <fullName evidence="1">Putative Polyketide cyclase / dehydrase and lipid transport</fullName>
    </submittedName>
</protein>